<dbReference type="Pfam" id="PF00160">
    <property type="entry name" value="Pro_isomerase"/>
    <property type="match status" value="1"/>
</dbReference>
<feature type="domain" description="PPIase cyclophilin-type" evidence="2">
    <location>
        <begin position="6"/>
        <end position="45"/>
    </location>
</feature>
<dbReference type="AlphaFoldDB" id="A0AAD7J9F6"/>
<name>A0AAD7J9F6_9AGAR</name>
<sequence>APKACSCYNFLMLAKTGKYNNCLFHLVPGFMAGIQIGDPTGTGEGHPTGRLRSGTNTI</sequence>
<feature type="non-terminal residue" evidence="3">
    <location>
        <position position="1"/>
    </location>
</feature>
<dbReference type="InterPro" id="IPR002130">
    <property type="entry name" value="Cyclophilin-type_PPIase_dom"/>
</dbReference>
<proteinExistence type="predicted"/>
<gene>
    <name evidence="3" type="ORF">DFH07DRAFT_740980</name>
</gene>
<keyword evidence="4" id="KW-1185">Reference proteome</keyword>
<dbReference type="SUPFAM" id="SSF50891">
    <property type="entry name" value="Cyclophilin-like"/>
    <property type="match status" value="1"/>
</dbReference>
<evidence type="ECO:0000313" key="3">
    <source>
        <dbReference type="EMBL" id="KAJ7759716.1"/>
    </source>
</evidence>
<dbReference type="Proteomes" id="UP001215280">
    <property type="component" value="Unassembled WGS sequence"/>
</dbReference>
<accession>A0AAD7J9F6</accession>
<dbReference type="Gene3D" id="2.40.100.10">
    <property type="entry name" value="Cyclophilin-like"/>
    <property type="match status" value="1"/>
</dbReference>
<evidence type="ECO:0000256" key="1">
    <source>
        <dbReference type="ARBA" id="ARBA00000971"/>
    </source>
</evidence>
<dbReference type="EMBL" id="JARJLG010000051">
    <property type="protein sequence ID" value="KAJ7759716.1"/>
    <property type="molecule type" value="Genomic_DNA"/>
</dbReference>
<dbReference type="GO" id="GO:0003755">
    <property type="term" value="F:peptidyl-prolyl cis-trans isomerase activity"/>
    <property type="evidence" value="ECO:0007669"/>
    <property type="project" value="UniProtKB-EC"/>
</dbReference>
<comment type="caution">
    <text evidence="3">The sequence shown here is derived from an EMBL/GenBank/DDBJ whole genome shotgun (WGS) entry which is preliminary data.</text>
</comment>
<reference evidence="3" key="1">
    <citation type="submission" date="2023-03" db="EMBL/GenBank/DDBJ databases">
        <title>Massive genome expansion in bonnet fungi (Mycena s.s.) driven by repeated elements and novel gene families across ecological guilds.</title>
        <authorList>
            <consortium name="Lawrence Berkeley National Laboratory"/>
            <person name="Harder C.B."/>
            <person name="Miyauchi S."/>
            <person name="Viragh M."/>
            <person name="Kuo A."/>
            <person name="Thoen E."/>
            <person name="Andreopoulos B."/>
            <person name="Lu D."/>
            <person name="Skrede I."/>
            <person name="Drula E."/>
            <person name="Henrissat B."/>
            <person name="Morin E."/>
            <person name="Kohler A."/>
            <person name="Barry K."/>
            <person name="LaButti K."/>
            <person name="Morin E."/>
            <person name="Salamov A."/>
            <person name="Lipzen A."/>
            <person name="Mereny Z."/>
            <person name="Hegedus B."/>
            <person name="Baldrian P."/>
            <person name="Stursova M."/>
            <person name="Weitz H."/>
            <person name="Taylor A."/>
            <person name="Grigoriev I.V."/>
            <person name="Nagy L.G."/>
            <person name="Martin F."/>
            <person name="Kauserud H."/>
        </authorList>
    </citation>
    <scope>NUCLEOTIDE SEQUENCE</scope>
    <source>
        <strain evidence="3">CBHHK188m</strain>
    </source>
</reference>
<dbReference type="InterPro" id="IPR029000">
    <property type="entry name" value="Cyclophilin-like_dom_sf"/>
</dbReference>
<comment type="catalytic activity">
    <reaction evidence="1">
        <text>[protein]-peptidylproline (omega=180) = [protein]-peptidylproline (omega=0)</text>
        <dbReference type="Rhea" id="RHEA:16237"/>
        <dbReference type="Rhea" id="RHEA-COMP:10747"/>
        <dbReference type="Rhea" id="RHEA-COMP:10748"/>
        <dbReference type="ChEBI" id="CHEBI:83833"/>
        <dbReference type="ChEBI" id="CHEBI:83834"/>
        <dbReference type="EC" id="5.2.1.8"/>
    </reaction>
</comment>
<evidence type="ECO:0000313" key="4">
    <source>
        <dbReference type="Proteomes" id="UP001215280"/>
    </source>
</evidence>
<evidence type="ECO:0000259" key="2">
    <source>
        <dbReference type="Pfam" id="PF00160"/>
    </source>
</evidence>
<organism evidence="3 4">
    <name type="scientific">Mycena maculata</name>
    <dbReference type="NCBI Taxonomy" id="230809"/>
    <lineage>
        <taxon>Eukaryota</taxon>
        <taxon>Fungi</taxon>
        <taxon>Dikarya</taxon>
        <taxon>Basidiomycota</taxon>
        <taxon>Agaricomycotina</taxon>
        <taxon>Agaricomycetes</taxon>
        <taxon>Agaricomycetidae</taxon>
        <taxon>Agaricales</taxon>
        <taxon>Marasmiineae</taxon>
        <taxon>Mycenaceae</taxon>
        <taxon>Mycena</taxon>
    </lineage>
</organism>
<protein>
    <recommendedName>
        <fullName evidence="2">PPIase cyclophilin-type domain-containing protein</fullName>
    </recommendedName>
</protein>